<dbReference type="GO" id="GO:0000139">
    <property type="term" value="C:Golgi membrane"/>
    <property type="evidence" value="ECO:0007669"/>
    <property type="project" value="TreeGrafter"/>
</dbReference>
<evidence type="ECO:0000256" key="4">
    <source>
        <dbReference type="ARBA" id="ARBA00022729"/>
    </source>
</evidence>
<keyword evidence="7" id="KW-1015">Disulfide bond</keyword>
<evidence type="ECO:0000256" key="8">
    <source>
        <dbReference type="ARBA" id="ARBA00023180"/>
    </source>
</evidence>
<evidence type="ECO:0000256" key="1">
    <source>
        <dbReference type="ARBA" id="ARBA00001974"/>
    </source>
</evidence>
<evidence type="ECO:0000256" key="7">
    <source>
        <dbReference type="ARBA" id="ARBA00023157"/>
    </source>
</evidence>
<comment type="catalytic activity">
    <reaction evidence="9 10">
        <text>2 R'C(R)SH + O2 = R'C(R)S-S(R)CR' + H2O2</text>
        <dbReference type="Rhea" id="RHEA:17357"/>
        <dbReference type="ChEBI" id="CHEBI:15379"/>
        <dbReference type="ChEBI" id="CHEBI:16240"/>
        <dbReference type="ChEBI" id="CHEBI:16520"/>
        <dbReference type="ChEBI" id="CHEBI:17412"/>
        <dbReference type="EC" id="1.8.3.2"/>
    </reaction>
</comment>
<dbReference type="Pfam" id="PF00085">
    <property type="entry name" value="Thioredoxin"/>
    <property type="match status" value="1"/>
</dbReference>
<organism evidence="13">
    <name type="scientific">Timema shepardi</name>
    <name type="common">Walking stick</name>
    <dbReference type="NCBI Taxonomy" id="629360"/>
    <lineage>
        <taxon>Eukaryota</taxon>
        <taxon>Metazoa</taxon>
        <taxon>Ecdysozoa</taxon>
        <taxon>Arthropoda</taxon>
        <taxon>Hexapoda</taxon>
        <taxon>Insecta</taxon>
        <taxon>Pterygota</taxon>
        <taxon>Neoptera</taxon>
        <taxon>Polyneoptera</taxon>
        <taxon>Phasmatodea</taxon>
        <taxon>Timematodea</taxon>
        <taxon>Timematoidea</taxon>
        <taxon>Timematidae</taxon>
        <taxon>Timema</taxon>
    </lineage>
</organism>
<dbReference type="InterPro" id="IPR039798">
    <property type="entry name" value="Sulfhydryl_oxidase"/>
</dbReference>
<dbReference type="GO" id="GO:0016971">
    <property type="term" value="F:flavin-dependent sulfhydryl oxidase activity"/>
    <property type="evidence" value="ECO:0007669"/>
    <property type="project" value="InterPro"/>
</dbReference>
<keyword evidence="5 10" id="KW-0274">FAD</keyword>
<gene>
    <name evidence="13" type="ORF">TSIB3V08_LOCUS8746</name>
</gene>
<evidence type="ECO:0000256" key="10">
    <source>
        <dbReference type="RuleBase" id="RU371123"/>
    </source>
</evidence>
<dbReference type="SUPFAM" id="SSF69000">
    <property type="entry name" value="FAD-dependent thiol oxidase"/>
    <property type="match status" value="1"/>
</dbReference>
<keyword evidence="6 10" id="KW-0560">Oxidoreductase</keyword>
<evidence type="ECO:0000259" key="12">
    <source>
        <dbReference type="PROSITE" id="PS51352"/>
    </source>
</evidence>
<dbReference type="Pfam" id="PF18371">
    <property type="entry name" value="FAD_SOX"/>
    <property type="match status" value="1"/>
</dbReference>
<keyword evidence="4" id="KW-0732">Signal</keyword>
<comment type="similarity">
    <text evidence="2 10">Belongs to the quiescin-sulfhydryl oxidase (QSOX) family.</text>
</comment>
<dbReference type="SUPFAM" id="SSF52833">
    <property type="entry name" value="Thioredoxin-like"/>
    <property type="match status" value="1"/>
</dbReference>
<dbReference type="GO" id="GO:0003756">
    <property type="term" value="F:protein disulfide isomerase activity"/>
    <property type="evidence" value="ECO:0007669"/>
    <property type="project" value="TreeGrafter"/>
</dbReference>
<evidence type="ECO:0000259" key="11">
    <source>
        <dbReference type="PROSITE" id="PS51324"/>
    </source>
</evidence>
<reference evidence="13" key="1">
    <citation type="submission" date="2020-11" db="EMBL/GenBank/DDBJ databases">
        <authorList>
            <person name="Tran Van P."/>
        </authorList>
    </citation>
    <scope>NUCLEOTIDE SEQUENCE</scope>
</reference>
<dbReference type="FunFam" id="3.40.30.10:FF:000080">
    <property type="entry name" value="Sulfhydryl oxidase"/>
    <property type="match status" value="1"/>
</dbReference>
<name>A0A7R9B1V1_TIMSH</name>
<feature type="domain" description="ERV/ALR sulfhydryl oxidase" evidence="11">
    <location>
        <begin position="405"/>
        <end position="510"/>
    </location>
</feature>
<comment type="function">
    <text evidence="10">Catalyzes the oxidation of sulfhydryl groups in peptide and protein thiols to disulfides with the reduction of oxygen to hydrogen peroxide.</text>
</comment>
<dbReference type="InterPro" id="IPR036774">
    <property type="entry name" value="ERV/ALR_sulphydryl_oxid_sf"/>
</dbReference>
<keyword evidence="8" id="KW-0325">Glycoprotein</keyword>
<evidence type="ECO:0000313" key="13">
    <source>
        <dbReference type="EMBL" id="CAD7264698.1"/>
    </source>
</evidence>
<evidence type="ECO:0000256" key="9">
    <source>
        <dbReference type="ARBA" id="ARBA00048864"/>
    </source>
</evidence>
<dbReference type="Pfam" id="PF18108">
    <property type="entry name" value="QSOX_Trx1"/>
    <property type="match status" value="1"/>
</dbReference>
<evidence type="ECO:0000256" key="2">
    <source>
        <dbReference type="ARBA" id="ARBA00006041"/>
    </source>
</evidence>
<protein>
    <recommendedName>
        <fullName evidence="10">Sulfhydryl oxidase</fullName>
        <ecNumber evidence="10">1.8.3.2</ecNumber>
    </recommendedName>
</protein>
<dbReference type="EC" id="1.8.3.2" evidence="10"/>
<dbReference type="GO" id="GO:0005615">
    <property type="term" value="C:extracellular space"/>
    <property type="evidence" value="ECO:0007669"/>
    <property type="project" value="TreeGrafter"/>
</dbReference>
<dbReference type="InterPro" id="IPR040986">
    <property type="entry name" value="QSOX_FAD-bd_dom"/>
</dbReference>
<dbReference type="FunFam" id="1.20.120.310:FF:000001">
    <property type="entry name" value="Sulfhydryl oxidase"/>
    <property type="match status" value="1"/>
</dbReference>
<dbReference type="InterPro" id="IPR017905">
    <property type="entry name" value="ERV/ALR_sulphydryl_oxidase"/>
</dbReference>
<feature type="domain" description="Thioredoxin" evidence="12">
    <location>
        <begin position="1"/>
        <end position="141"/>
    </location>
</feature>
<accession>A0A7R9B1V1</accession>
<comment type="cofactor">
    <cofactor evidence="1 10">
        <name>FAD</name>
        <dbReference type="ChEBI" id="CHEBI:57692"/>
    </cofactor>
</comment>
<dbReference type="CDD" id="cd02992">
    <property type="entry name" value="PDI_a_QSOX"/>
    <property type="match status" value="1"/>
</dbReference>
<proteinExistence type="inferred from homology"/>
<dbReference type="Gene3D" id="1.20.120.310">
    <property type="entry name" value="ERV/ALR sulfhydryl oxidase domain"/>
    <property type="match status" value="1"/>
</dbReference>
<dbReference type="InterPro" id="IPR041269">
    <property type="entry name" value="QSOX_Trx1"/>
</dbReference>
<dbReference type="FunFam" id="3.40.30.10:FF:000073">
    <property type="entry name" value="Sulfhydryl oxidase"/>
    <property type="match status" value="1"/>
</dbReference>
<dbReference type="InterPro" id="IPR036249">
    <property type="entry name" value="Thioredoxin-like_sf"/>
</dbReference>
<dbReference type="Gene3D" id="3.40.30.10">
    <property type="entry name" value="Glutaredoxin"/>
    <property type="match status" value="2"/>
</dbReference>
<sequence>MIVLNQETKKLYNDLNSGRGLYKSDEKITVLNASNFKSSVYGTKNAWLVEFYNSWCGFCHRFAPIWRTLATDISAWQDVVTIGAVDCANDDNNPLCREYEIMYYPMLKFFPSDSKLGFLGNEMEKGKTVDSIRTAIVELLRKEQTAGRGANWPNLTPYRSNDVKNLWKNVLTNVQFIFLIFEDTDSLTGMEVILDLHVIKSIQIRYVTNENEALVKLMGVSMFPSIVALESNMSVTPLKTSDSSRLSFRKVIKTFLKARNIDVPKEETVVDPGEWSNIKPPDLVAIMLAGEEEKKALEIKAMGDVVFQADLEKTVMYALQHEISVHKSISGNALKALQNYLSILCKYLPIRPHGVTFLKKLRDKVYEAIEIKGEMFSNYMKELENEVGTPFSISSSQDWIGCKGSEGTFRGFPCGTWTTFHTLIVNSVLQKGDEKQFDSLEVLEAMLGYITHFFGCQDCSKHFQSMASESMRSSVFEPNDGIMWLWKAHNKVNKRLAGDTSEDPLHPKIQFPSKETCPSCRRHDDTWDEEEVLKHLVKVYGKEHINQMNTASKPSLELQASGRESHRLKEVKLGGYLRLQHYSSPMTSLVLTDSFEMLPDQITYPYAEPNDLQNHVSSSCHF</sequence>
<evidence type="ECO:0000256" key="5">
    <source>
        <dbReference type="ARBA" id="ARBA00022827"/>
    </source>
</evidence>
<dbReference type="PROSITE" id="PS51324">
    <property type="entry name" value="ERV_ALR"/>
    <property type="match status" value="1"/>
</dbReference>
<dbReference type="PANTHER" id="PTHR22897">
    <property type="entry name" value="QUIESCIN Q6-RELATED SULFHYDRYL OXIDASE"/>
    <property type="match status" value="1"/>
</dbReference>
<dbReference type="InterPro" id="IPR013766">
    <property type="entry name" value="Thioredoxin_domain"/>
</dbReference>
<dbReference type="EMBL" id="OC004634">
    <property type="protein sequence ID" value="CAD7264698.1"/>
    <property type="molecule type" value="Genomic_DNA"/>
</dbReference>
<evidence type="ECO:0000256" key="3">
    <source>
        <dbReference type="ARBA" id="ARBA00022630"/>
    </source>
</evidence>
<evidence type="ECO:0000256" key="6">
    <source>
        <dbReference type="ARBA" id="ARBA00023002"/>
    </source>
</evidence>
<dbReference type="Gene3D" id="1.20.120.1960">
    <property type="entry name" value="QSOX sulfhydryl oxidase domain"/>
    <property type="match status" value="1"/>
</dbReference>
<dbReference type="PANTHER" id="PTHR22897:SF8">
    <property type="entry name" value="SULFHYDRYL OXIDASE"/>
    <property type="match status" value="1"/>
</dbReference>
<dbReference type="AlphaFoldDB" id="A0A7R9B1V1"/>
<dbReference type="InterPro" id="IPR042568">
    <property type="entry name" value="QSOX_FAD-bd_sf"/>
</dbReference>
<dbReference type="Pfam" id="PF04777">
    <property type="entry name" value="Evr1_Alr"/>
    <property type="match status" value="1"/>
</dbReference>
<dbReference type="PROSITE" id="PS51352">
    <property type="entry name" value="THIOREDOXIN_2"/>
    <property type="match status" value="1"/>
</dbReference>
<dbReference type="GO" id="GO:0006457">
    <property type="term" value="P:protein folding"/>
    <property type="evidence" value="ECO:0007669"/>
    <property type="project" value="TreeGrafter"/>
</dbReference>
<keyword evidence="3 10" id="KW-0285">Flavoprotein</keyword>